<dbReference type="Gramene" id="GBG76788">
    <property type="protein sequence ID" value="GBG76788"/>
    <property type="gene ID" value="CBR_g23004"/>
</dbReference>
<evidence type="ECO:0008006" key="4">
    <source>
        <dbReference type="Google" id="ProtNLM"/>
    </source>
</evidence>
<dbReference type="AlphaFoldDB" id="A0A388L3F9"/>
<evidence type="ECO:0000256" key="1">
    <source>
        <dbReference type="SAM" id="MobiDB-lite"/>
    </source>
</evidence>
<comment type="caution">
    <text evidence="2">The sequence shown here is derived from an EMBL/GenBank/DDBJ whole genome shotgun (WGS) entry which is preliminary data.</text>
</comment>
<sequence>MQPPLVDRLRIVAVDKAWANLRTIGGGVAEDVQRMLQGVGASLSARDHGDMADRCSPRLSDVVRPGRDPSPTVPRGKEESHPAVADARGREAGRPTRRGSVGGWVPESGGEVDTGDNAAELEGGDMSGTRRTRSWLLEELIDLARFMNEDDAMLQMASSQLKHARRSVRNELVSKKMKTASWIRSAEDCRKKWCDLMSKMKDILHKCNASGKPSYWEMSVEDRKREGISTTFEQPLWEEMEWAHRKLSVACDNTMASLNLQGAESGVSDKETPGGHGSSEGGSRSGASVEESEGLRKKRHGATGKDRASDHLPVSSMERVVLDSSMAVREGMDMAASTLARASTERVKLVATQVGAIASAIKEGYVVLQLLVGVMAERRGVGTGMRGGNPNDASPSNR</sequence>
<feature type="region of interest" description="Disordered" evidence="1">
    <location>
        <begin position="46"/>
        <end position="127"/>
    </location>
</feature>
<accession>A0A388L3F9</accession>
<keyword evidence="3" id="KW-1185">Reference proteome</keyword>
<protein>
    <recommendedName>
        <fullName evidence="4">Myb-like domain-containing protein</fullName>
    </recommendedName>
</protein>
<dbReference type="Proteomes" id="UP000265515">
    <property type="component" value="Unassembled WGS sequence"/>
</dbReference>
<feature type="compositionally biased region" description="Gly residues" evidence="1">
    <location>
        <begin position="274"/>
        <end position="284"/>
    </location>
</feature>
<dbReference type="PANTHER" id="PTHR33492:SF11">
    <property type="entry name" value="OS04G0670900 PROTEIN"/>
    <property type="match status" value="1"/>
</dbReference>
<proteinExistence type="predicted"/>
<feature type="region of interest" description="Disordered" evidence="1">
    <location>
        <begin position="263"/>
        <end position="317"/>
    </location>
</feature>
<gene>
    <name evidence="2" type="ORF">CBR_g23004</name>
</gene>
<reference evidence="2 3" key="1">
    <citation type="journal article" date="2018" name="Cell">
        <title>The Chara Genome: Secondary Complexity and Implications for Plant Terrestrialization.</title>
        <authorList>
            <person name="Nishiyama T."/>
            <person name="Sakayama H."/>
            <person name="Vries J.D."/>
            <person name="Buschmann H."/>
            <person name="Saint-Marcoux D."/>
            <person name="Ullrich K.K."/>
            <person name="Haas F.B."/>
            <person name="Vanderstraeten L."/>
            <person name="Becker D."/>
            <person name="Lang D."/>
            <person name="Vosolsobe S."/>
            <person name="Rombauts S."/>
            <person name="Wilhelmsson P.K.I."/>
            <person name="Janitza P."/>
            <person name="Kern R."/>
            <person name="Heyl A."/>
            <person name="Rumpler F."/>
            <person name="Villalobos L.I.A.C."/>
            <person name="Clay J.M."/>
            <person name="Skokan R."/>
            <person name="Toyoda A."/>
            <person name="Suzuki Y."/>
            <person name="Kagoshima H."/>
            <person name="Schijlen E."/>
            <person name="Tajeshwar N."/>
            <person name="Catarino B."/>
            <person name="Hetherington A.J."/>
            <person name="Saltykova A."/>
            <person name="Bonnot C."/>
            <person name="Breuninger H."/>
            <person name="Symeonidi A."/>
            <person name="Radhakrishnan G.V."/>
            <person name="Van Nieuwerburgh F."/>
            <person name="Deforce D."/>
            <person name="Chang C."/>
            <person name="Karol K.G."/>
            <person name="Hedrich R."/>
            <person name="Ulvskov P."/>
            <person name="Glockner G."/>
            <person name="Delwiche C.F."/>
            <person name="Petrasek J."/>
            <person name="Van de Peer Y."/>
            <person name="Friml J."/>
            <person name="Beilby M."/>
            <person name="Dolan L."/>
            <person name="Kohara Y."/>
            <person name="Sugano S."/>
            <person name="Fujiyama A."/>
            <person name="Delaux P.-M."/>
            <person name="Quint M."/>
            <person name="TheiBen G."/>
            <person name="Hagemann M."/>
            <person name="Harholt J."/>
            <person name="Dunand C."/>
            <person name="Zachgo S."/>
            <person name="Langdale J."/>
            <person name="Maumus F."/>
            <person name="Straeten D.V.D."/>
            <person name="Gould S.B."/>
            <person name="Rensing S.A."/>
        </authorList>
    </citation>
    <scope>NUCLEOTIDE SEQUENCE [LARGE SCALE GENOMIC DNA]</scope>
    <source>
        <strain evidence="2 3">S276</strain>
    </source>
</reference>
<dbReference type="EMBL" id="BFEA01000253">
    <property type="protein sequence ID" value="GBG76788.1"/>
    <property type="molecule type" value="Genomic_DNA"/>
</dbReference>
<organism evidence="2 3">
    <name type="scientific">Chara braunii</name>
    <name type="common">Braun's stonewort</name>
    <dbReference type="NCBI Taxonomy" id="69332"/>
    <lineage>
        <taxon>Eukaryota</taxon>
        <taxon>Viridiplantae</taxon>
        <taxon>Streptophyta</taxon>
        <taxon>Charophyceae</taxon>
        <taxon>Charales</taxon>
        <taxon>Characeae</taxon>
        <taxon>Chara</taxon>
    </lineage>
</organism>
<feature type="compositionally biased region" description="Basic and acidic residues" evidence="1">
    <location>
        <begin position="46"/>
        <end position="56"/>
    </location>
</feature>
<feature type="compositionally biased region" description="Basic and acidic residues" evidence="1">
    <location>
        <begin position="75"/>
        <end position="94"/>
    </location>
</feature>
<evidence type="ECO:0000313" key="3">
    <source>
        <dbReference type="Proteomes" id="UP000265515"/>
    </source>
</evidence>
<name>A0A388L3F9_CHABU</name>
<evidence type="ECO:0000313" key="2">
    <source>
        <dbReference type="EMBL" id="GBG76788.1"/>
    </source>
</evidence>
<dbReference type="PANTHER" id="PTHR33492">
    <property type="entry name" value="OSJNBA0043A12.37 PROTEIN-RELATED"/>
    <property type="match status" value="1"/>
</dbReference>